<comment type="catalytic activity">
    <reaction evidence="10">
        <text>ATP + H2O = ADP + phosphate + H(+)</text>
        <dbReference type="Rhea" id="RHEA:13065"/>
        <dbReference type="ChEBI" id="CHEBI:15377"/>
        <dbReference type="ChEBI" id="CHEBI:15378"/>
        <dbReference type="ChEBI" id="CHEBI:30616"/>
        <dbReference type="ChEBI" id="CHEBI:43474"/>
        <dbReference type="ChEBI" id="CHEBI:456216"/>
        <dbReference type="EC" id="5.6.2.4"/>
    </reaction>
</comment>
<accession>A0ABR7P7S4</accession>
<protein>
    <recommendedName>
        <fullName evidence="9">DNA 3'-5' helicase</fullName>
        <ecNumber evidence="9">5.6.2.4</ecNumber>
    </recommendedName>
</protein>
<organism evidence="14 15">
    <name type="scientific">Blautia stercoris</name>
    <dbReference type="NCBI Taxonomy" id="871664"/>
    <lineage>
        <taxon>Bacteria</taxon>
        <taxon>Bacillati</taxon>
        <taxon>Bacillota</taxon>
        <taxon>Clostridia</taxon>
        <taxon>Lachnospirales</taxon>
        <taxon>Lachnospiraceae</taxon>
        <taxon>Blautia</taxon>
    </lineage>
</organism>
<evidence type="ECO:0000313" key="14">
    <source>
        <dbReference type="EMBL" id="MBC8627432.1"/>
    </source>
</evidence>
<dbReference type="PANTHER" id="PTHR11070:SF2">
    <property type="entry name" value="ATP-DEPENDENT DNA HELICASE SRS2"/>
    <property type="match status" value="1"/>
</dbReference>
<keyword evidence="15" id="KW-1185">Reference proteome</keyword>
<keyword evidence="3 11" id="KW-0378">Hydrolase</keyword>
<dbReference type="InterPro" id="IPR014017">
    <property type="entry name" value="DNA_helicase_UvrD-like_C"/>
</dbReference>
<evidence type="ECO:0000256" key="9">
    <source>
        <dbReference type="ARBA" id="ARBA00034808"/>
    </source>
</evidence>
<dbReference type="GO" id="GO:0004386">
    <property type="term" value="F:helicase activity"/>
    <property type="evidence" value="ECO:0007669"/>
    <property type="project" value="UniProtKB-KW"/>
</dbReference>
<dbReference type="InterPro" id="IPR000212">
    <property type="entry name" value="DNA_helicase_UvrD/REP"/>
</dbReference>
<dbReference type="EMBL" id="JACRTP010000001">
    <property type="protein sequence ID" value="MBC8627432.1"/>
    <property type="molecule type" value="Genomic_DNA"/>
</dbReference>
<keyword evidence="4 11" id="KW-0347">Helicase</keyword>
<dbReference type="PROSITE" id="PS51217">
    <property type="entry name" value="UVRD_HELICASE_CTER"/>
    <property type="match status" value="1"/>
</dbReference>
<dbReference type="CDD" id="cd18807">
    <property type="entry name" value="SF1_C_UvrD"/>
    <property type="match status" value="1"/>
</dbReference>
<evidence type="ECO:0000256" key="2">
    <source>
        <dbReference type="ARBA" id="ARBA00022741"/>
    </source>
</evidence>
<dbReference type="Proteomes" id="UP000661649">
    <property type="component" value="Unassembled WGS sequence"/>
</dbReference>
<evidence type="ECO:0000259" key="12">
    <source>
        <dbReference type="PROSITE" id="PS51198"/>
    </source>
</evidence>
<feature type="domain" description="UvrD-like helicase ATP-binding" evidence="12">
    <location>
        <begin position="1"/>
        <end position="281"/>
    </location>
</feature>
<keyword evidence="5 11" id="KW-0067">ATP-binding</keyword>
<dbReference type="SUPFAM" id="SSF52540">
    <property type="entry name" value="P-loop containing nucleoside triphosphate hydrolases"/>
    <property type="match status" value="1"/>
</dbReference>
<evidence type="ECO:0000256" key="6">
    <source>
        <dbReference type="ARBA" id="ARBA00023125"/>
    </source>
</evidence>
<feature type="binding site" evidence="11">
    <location>
        <begin position="22"/>
        <end position="29"/>
    </location>
    <ligand>
        <name>ATP</name>
        <dbReference type="ChEBI" id="CHEBI:30616"/>
    </ligand>
</feature>
<dbReference type="Pfam" id="PF13361">
    <property type="entry name" value="UvrD_C"/>
    <property type="match status" value="1"/>
</dbReference>
<sequence>MKENSAQNRAISHDKGPMMLLAGPGSGKTTTITKRVVNLIQEKKVTPSSILVVTFTKAAAREMKERFLRLCKEKNVNAPYEQVTFGTFHGVYYTILKYAYHLNAQNILSEERKYDILKEIVYRQKLTIEDEKEFFQGLVQEISMVKNGRIPLEHYYSANCPDDTFRAIYQAYVKRCKASKLLDFDDILLYTYELLTNRNDILRGWQKRFSYILVDEFQDINQLQYDVVKLLAKPEDNLFIVGDDDQSIYAFRGAKPEIMLHFPEDYPDAKTELLACNYRSASTIVELSQKVISENSRRYKKELFADRMGGNPVTIQAFEDGKQEELYVKNQVQKLLKEGIPYEEMAVLYRTNSGARFLVETLMRYQIPFCMRDTLPNLYEHWIAQDVISYIHIAMGERSRREFLRIMNRPNRYFSRDALDEAQVSFEGLRWFYEEKDWMCDRIDKLEEDLNTLKRMTPYGAINYIRYGIGYEEYLKEYAGYRKIKSEELFEVMEELASSAKNFKSFSEWFVHIEEYTQQLKEQAKKQVSEKKGITISTLHSIKGLEFDAVFLMDVNEGSLPYHKAVTESSIEEERRLFYVGITRARKFLWILYAKNRHDKELEVSRFLTESGLVLKEEKDKKK</sequence>
<evidence type="ECO:0000256" key="7">
    <source>
        <dbReference type="ARBA" id="ARBA00023235"/>
    </source>
</evidence>
<keyword evidence="2 11" id="KW-0547">Nucleotide-binding</keyword>
<dbReference type="PROSITE" id="PS51198">
    <property type="entry name" value="UVRD_HELICASE_ATP_BIND"/>
    <property type="match status" value="1"/>
</dbReference>
<evidence type="ECO:0000256" key="8">
    <source>
        <dbReference type="ARBA" id="ARBA00034617"/>
    </source>
</evidence>
<evidence type="ECO:0000256" key="1">
    <source>
        <dbReference type="ARBA" id="ARBA00009922"/>
    </source>
</evidence>
<proteinExistence type="inferred from homology"/>
<evidence type="ECO:0000313" key="15">
    <source>
        <dbReference type="Proteomes" id="UP000661649"/>
    </source>
</evidence>
<evidence type="ECO:0000256" key="4">
    <source>
        <dbReference type="ARBA" id="ARBA00022806"/>
    </source>
</evidence>
<dbReference type="Gene3D" id="1.10.486.10">
    <property type="entry name" value="PCRA, domain 4"/>
    <property type="match status" value="1"/>
</dbReference>
<evidence type="ECO:0000256" key="3">
    <source>
        <dbReference type="ARBA" id="ARBA00022801"/>
    </source>
</evidence>
<dbReference type="InterPro" id="IPR014016">
    <property type="entry name" value="UvrD-like_ATP-bd"/>
</dbReference>
<comment type="catalytic activity">
    <reaction evidence="8">
        <text>Couples ATP hydrolysis with the unwinding of duplex DNA by translocating in the 3'-5' direction.</text>
        <dbReference type="EC" id="5.6.2.4"/>
    </reaction>
</comment>
<evidence type="ECO:0000256" key="11">
    <source>
        <dbReference type="PROSITE-ProRule" id="PRU00560"/>
    </source>
</evidence>
<dbReference type="Pfam" id="PF00580">
    <property type="entry name" value="UvrD-helicase"/>
    <property type="match status" value="1"/>
</dbReference>
<keyword evidence="6" id="KW-0238">DNA-binding</keyword>
<comment type="similarity">
    <text evidence="1">Belongs to the helicase family. UvrD subfamily.</text>
</comment>
<dbReference type="Gene3D" id="3.40.50.300">
    <property type="entry name" value="P-loop containing nucleotide triphosphate hydrolases"/>
    <property type="match status" value="2"/>
</dbReference>
<comment type="caution">
    <text evidence="14">The sequence shown here is derived from an EMBL/GenBank/DDBJ whole genome shotgun (WGS) entry which is preliminary data.</text>
</comment>
<dbReference type="InterPro" id="IPR027417">
    <property type="entry name" value="P-loop_NTPase"/>
</dbReference>
<dbReference type="InterPro" id="IPR013986">
    <property type="entry name" value="DExx_box_DNA_helicase_dom_sf"/>
</dbReference>
<dbReference type="PANTHER" id="PTHR11070">
    <property type="entry name" value="UVRD / RECB / PCRA DNA HELICASE FAMILY MEMBER"/>
    <property type="match status" value="1"/>
</dbReference>
<dbReference type="EC" id="5.6.2.4" evidence="9"/>
<reference evidence="14 15" key="1">
    <citation type="submission" date="2020-08" db="EMBL/GenBank/DDBJ databases">
        <title>Genome public.</title>
        <authorList>
            <person name="Liu C."/>
            <person name="Sun Q."/>
        </authorList>
    </citation>
    <scope>NUCLEOTIDE SEQUENCE [LARGE SCALE GENOMIC DNA]</scope>
    <source>
        <strain evidence="14 15">3_YM_SP_D4_24.mj</strain>
    </source>
</reference>
<feature type="domain" description="UvrD-like helicase C-terminal" evidence="13">
    <location>
        <begin position="282"/>
        <end position="544"/>
    </location>
</feature>
<dbReference type="RefSeq" id="WP_117457505.1">
    <property type="nucleotide sequence ID" value="NZ_JACRTP010000001.1"/>
</dbReference>
<keyword evidence="7" id="KW-0413">Isomerase</keyword>
<dbReference type="Gene3D" id="1.10.10.160">
    <property type="match status" value="1"/>
</dbReference>
<dbReference type="CDD" id="cd17932">
    <property type="entry name" value="DEXQc_UvrD"/>
    <property type="match status" value="1"/>
</dbReference>
<name>A0ABR7P7S4_9FIRM</name>
<evidence type="ECO:0000259" key="13">
    <source>
        <dbReference type="PROSITE" id="PS51217"/>
    </source>
</evidence>
<evidence type="ECO:0000256" key="5">
    <source>
        <dbReference type="ARBA" id="ARBA00022840"/>
    </source>
</evidence>
<evidence type="ECO:0000256" key="10">
    <source>
        <dbReference type="ARBA" id="ARBA00048988"/>
    </source>
</evidence>
<gene>
    <name evidence="14" type="ORF">H8712_02115</name>
</gene>